<dbReference type="EC" id="4.3.1.3" evidence="2"/>
<dbReference type="InterPro" id="IPR008948">
    <property type="entry name" value="L-Aspartase-like"/>
</dbReference>
<dbReference type="EC" id="4.3.1.23" evidence="2"/>
<proteinExistence type="predicted"/>
<dbReference type="Gene3D" id="1.20.200.10">
    <property type="entry name" value="Fumarase/aspartase (Central domain)"/>
    <property type="match status" value="1"/>
</dbReference>
<dbReference type="GO" id="GO:0052883">
    <property type="term" value="F:tyrosine ammonia-lyase activity"/>
    <property type="evidence" value="ECO:0007669"/>
    <property type="project" value="UniProtKB-EC"/>
</dbReference>
<dbReference type="RefSeq" id="WP_209896420.1">
    <property type="nucleotide sequence ID" value="NZ_JAGGMR010000001.1"/>
</dbReference>
<keyword evidence="1 2" id="KW-0456">Lyase</keyword>
<dbReference type="Pfam" id="PF00221">
    <property type="entry name" value="Lyase_aromatic"/>
    <property type="match status" value="1"/>
</dbReference>
<dbReference type="CDD" id="cd00332">
    <property type="entry name" value="PAL-HAL"/>
    <property type="match status" value="1"/>
</dbReference>
<evidence type="ECO:0000256" key="1">
    <source>
        <dbReference type="ARBA" id="ARBA00023239"/>
    </source>
</evidence>
<dbReference type="PROSITE" id="PS00488">
    <property type="entry name" value="PAL_HISTIDASE"/>
    <property type="match status" value="1"/>
</dbReference>
<name>A0ABS4QN40_9NOCA</name>
<gene>
    <name evidence="2" type="ORF">BJ987_006025</name>
</gene>
<comment type="caution">
    <text evidence="2">The sequence shown here is derived from an EMBL/GenBank/DDBJ whole genome shotgun (WGS) entry which is preliminary data.</text>
</comment>
<dbReference type="GO" id="GO:0004397">
    <property type="term" value="F:histidine ammonia-lyase activity"/>
    <property type="evidence" value="ECO:0007669"/>
    <property type="project" value="UniProtKB-EC"/>
</dbReference>
<reference evidence="2 3" key="1">
    <citation type="submission" date="2021-03" db="EMBL/GenBank/DDBJ databases">
        <title>Sequencing the genomes of 1000 actinobacteria strains.</title>
        <authorList>
            <person name="Klenk H.-P."/>
        </authorList>
    </citation>
    <scope>NUCLEOTIDE SEQUENCE [LARGE SCALE GENOMIC DNA]</scope>
    <source>
        <strain evidence="2 3">DSM 45516</strain>
    </source>
</reference>
<sequence length="492" mass="50975">MTTRILESAAGPTEVAIAQSTLDKVAACRAFALERIASGAQVYGATTGFGPLVGFSGRLDSADQCDNAIAHLLAGQGRDLPVRVVRAAVLARLWSLSQARSGVSVATLSALARMLGTRFAPAVPEFGSVGASGDLIPLAYVAQALRGHGHAYLGEARMPAADALARAGLEPLHLDGRDGLALVNGTSLTAAAAGLASASLRRSHSVALMLTALLTDILGSTTAFVHPELLEAYGHPDAAATASDLRRLLAGCEAGGGRPLQEPYSIRCTPQLLGAVRTAIGFAAGVIDKDLNGVSDNPIFVPEHAAVLHGGNFFGQPVSFAADSLSSTAVQMGNLAERQLDLLVDSNRNGGLPPMLAVRPGEQHGVQGVQLAATATVAAMRRAATPASIQSLPTNGHNQDVVPFGTQAALNTLELAEKLRWLHGSLAVALCQAVHVGRRRPTARRCARILDRLLDIVAPIEPDRPLDTDVRAAAALLDWIATEEDAQEGAPC</sequence>
<protein>
    <submittedName>
        <fullName evidence="2">Histidine ammonia-lyase/tyrosine ammonia-lyase</fullName>
        <ecNumber evidence="2">4.3.1.23</ecNumber>
        <ecNumber evidence="2">4.3.1.3</ecNumber>
    </submittedName>
</protein>
<keyword evidence="3" id="KW-1185">Reference proteome</keyword>
<dbReference type="PANTHER" id="PTHR10362">
    <property type="entry name" value="HISTIDINE AMMONIA-LYASE"/>
    <property type="match status" value="1"/>
</dbReference>
<evidence type="ECO:0000313" key="2">
    <source>
        <dbReference type="EMBL" id="MBP2193124.1"/>
    </source>
</evidence>
<dbReference type="SUPFAM" id="SSF48557">
    <property type="entry name" value="L-aspartase-like"/>
    <property type="match status" value="1"/>
</dbReference>
<dbReference type="Proteomes" id="UP001519325">
    <property type="component" value="Unassembled WGS sequence"/>
</dbReference>
<organism evidence="2 3">
    <name type="scientific">Nocardia goodfellowii</name>
    <dbReference type="NCBI Taxonomy" id="882446"/>
    <lineage>
        <taxon>Bacteria</taxon>
        <taxon>Bacillati</taxon>
        <taxon>Actinomycetota</taxon>
        <taxon>Actinomycetes</taxon>
        <taxon>Mycobacteriales</taxon>
        <taxon>Nocardiaceae</taxon>
        <taxon>Nocardia</taxon>
    </lineage>
</organism>
<dbReference type="EMBL" id="JAGGMR010000001">
    <property type="protein sequence ID" value="MBP2193124.1"/>
    <property type="molecule type" value="Genomic_DNA"/>
</dbReference>
<dbReference type="InterPro" id="IPR022313">
    <property type="entry name" value="Phe/His_NH3-lyase_AS"/>
</dbReference>
<dbReference type="InterPro" id="IPR024083">
    <property type="entry name" value="Fumarase/histidase_N"/>
</dbReference>
<dbReference type="InterPro" id="IPR001106">
    <property type="entry name" value="Aromatic_Lyase"/>
</dbReference>
<dbReference type="Gene3D" id="1.10.275.10">
    <property type="entry name" value="Fumarase/aspartase (N-terminal domain)"/>
    <property type="match status" value="1"/>
</dbReference>
<accession>A0ABS4QN40</accession>
<evidence type="ECO:0000313" key="3">
    <source>
        <dbReference type="Proteomes" id="UP001519325"/>
    </source>
</evidence>